<feature type="region of interest" description="Disordered" evidence="5">
    <location>
        <begin position="318"/>
        <end position="345"/>
    </location>
</feature>
<dbReference type="EMBL" id="BMNK01000010">
    <property type="protein sequence ID" value="GGP11165.1"/>
    <property type="molecule type" value="Genomic_DNA"/>
</dbReference>
<dbReference type="InterPro" id="IPR011009">
    <property type="entry name" value="Kinase-like_dom_sf"/>
</dbReference>
<comment type="caution">
    <text evidence="7">The sequence shown here is derived from an EMBL/GenBank/DDBJ whole genome shotgun (WGS) entry which is preliminary data.</text>
</comment>
<keyword evidence="8" id="KW-1185">Reference proteome</keyword>
<dbReference type="RefSeq" id="WP_189141494.1">
    <property type="nucleotide sequence ID" value="NZ_BMNK01000010.1"/>
</dbReference>
<evidence type="ECO:0000256" key="2">
    <source>
        <dbReference type="ARBA" id="ARBA00022741"/>
    </source>
</evidence>
<name>A0A918A888_9ACTN</name>
<accession>A0A918A888</accession>
<keyword evidence="3" id="KW-0418">Kinase</keyword>
<evidence type="ECO:0000256" key="1">
    <source>
        <dbReference type="ARBA" id="ARBA00022679"/>
    </source>
</evidence>
<dbReference type="Pfam" id="PF00069">
    <property type="entry name" value="Pkinase"/>
    <property type="match status" value="1"/>
</dbReference>
<proteinExistence type="predicted"/>
<organism evidence="7 8">
    <name type="scientific">Nonomuraea glycinis</name>
    <dbReference type="NCBI Taxonomy" id="2047744"/>
    <lineage>
        <taxon>Bacteria</taxon>
        <taxon>Bacillati</taxon>
        <taxon>Actinomycetota</taxon>
        <taxon>Actinomycetes</taxon>
        <taxon>Streptosporangiales</taxon>
        <taxon>Streptosporangiaceae</taxon>
        <taxon>Nonomuraea</taxon>
    </lineage>
</organism>
<dbReference type="PANTHER" id="PTHR43289">
    <property type="entry name" value="MITOGEN-ACTIVATED PROTEIN KINASE KINASE KINASE 20-RELATED"/>
    <property type="match status" value="1"/>
</dbReference>
<reference evidence="7" key="2">
    <citation type="submission" date="2020-09" db="EMBL/GenBank/DDBJ databases">
        <authorList>
            <person name="Sun Q."/>
            <person name="Zhou Y."/>
        </authorList>
    </citation>
    <scope>NUCLEOTIDE SEQUENCE</scope>
    <source>
        <strain evidence="7">CGMCC 4.7430</strain>
    </source>
</reference>
<keyword evidence="1" id="KW-0808">Transferase</keyword>
<evidence type="ECO:0000313" key="7">
    <source>
        <dbReference type="EMBL" id="GGP11165.1"/>
    </source>
</evidence>
<dbReference type="PROSITE" id="PS50011">
    <property type="entry name" value="PROTEIN_KINASE_DOM"/>
    <property type="match status" value="1"/>
</dbReference>
<gene>
    <name evidence="7" type="ORF">GCM10012278_53660</name>
</gene>
<dbReference type="GO" id="GO:0004674">
    <property type="term" value="F:protein serine/threonine kinase activity"/>
    <property type="evidence" value="ECO:0007669"/>
    <property type="project" value="TreeGrafter"/>
</dbReference>
<dbReference type="PROSITE" id="PS00108">
    <property type="entry name" value="PROTEIN_KINASE_ST"/>
    <property type="match status" value="1"/>
</dbReference>
<dbReference type="Gene3D" id="3.30.200.20">
    <property type="entry name" value="Phosphorylase Kinase, domain 1"/>
    <property type="match status" value="1"/>
</dbReference>
<dbReference type="Proteomes" id="UP000660745">
    <property type="component" value="Unassembled WGS sequence"/>
</dbReference>
<evidence type="ECO:0000256" key="5">
    <source>
        <dbReference type="SAM" id="MobiDB-lite"/>
    </source>
</evidence>
<dbReference type="AlphaFoldDB" id="A0A918A888"/>
<keyword evidence="2" id="KW-0547">Nucleotide-binding</keyword>
<evidence type="ECO:0000256" key="4">
    <source>
        <dbReference type="ARBA" id="ARBA00022840"/>
    </source>
</evidence>
<dbReference type="SUPFAM" id="SSF56112">
    <property type="entry name" value="Protein kinase-like (PK-like)"/>
    <property type="match status" value="1"/>
</dbReference>
<reference evidence="7" key="1">
    <citation type="journal article" date="2014" name="Int. J. Syst. Evol. Microbiol.">
        <title>Complete genome sequence of Corynebacterium casei LMG S-19264T (=DSM 44701T), isolated from a smear-ripened cheese.</title>
        <authorList>
            <consortium name="US DOE Joint Genome Institute (JGI-PGF)"/>
            <person name="Walter F."/>
            <person name="Albersmeier A."/>
            <person name="Kalinowski J."/>
            <person name="Ruckert C."/>
        </authorList>
    </citation>
    <scope>NUCLEOTIDE SEQUENCE</scope>
    <source>
        <strain evidence="7">CGMCC 4.7430</strain>
    </source>
</reference>
<dbReference type="InterPro" id="IPR008271">
    <property type="entry name" value="Ser/Thr_kinase_AS"/>
</dbReference>
<feature type="domain" description="Protein kinase" evidence="6">
    <location>
        <begin position="15"/>
        <end position="268"/>
    </location>
</feature>
<protein>
    <recommendedName>
        <fullName evidence="6">Protein kinase domain-containing protein</fullName>
    </recommendedName>
</protein>
<dbReference type="CDD" id="cd14014">
    <property type="entry name" value="STKc_PknB_like"/>
    <property type="match status" value="1"/>
</dbReference>
<dbReference type="InterPro" id="IPR000719">
    <property type="entry name" value="Prot_kinase_dom"/>
</dbReference>
<evidence type="ECO:0000313" key="8">
    <source>
        <dbReference type="Proteomes" id="UP000660745"/>
    </source>
</evidence>
<keyword evidence="4" id="KW-0067">ATP-binding</keyword>
<dbReference type="GO" id="GO:0005524">
    <property type="term" value="F:ATP binding"/>
    <property type="evidence" value="ECO:0007669"/>
    <property type="project" value="UniProtKB-KW"/>
</dbReference>
<sequence length="530" mass="55438">MSDLRAADPRRLGTYRLSARLGQGGQGVVYLGHTGNGAKVAIKLLHAGLSDDQAVRRRFRAEVEAVRRVAPFCTAQLLDADLEGDRPYLVSEYVDGISLTEHVIAQGPRTGGSLHRLAIGTATALGAIHRAAVVHRDFKPGNVLLSLDGPRVIDFGISRPMDSTATTGRFPIGTPAYLAPERIKGEPAGPPADLYAWALTVAYTANGRHAYTAETHQEVLARILYGKPDLGTLTGRLRELVDACLAVEPGDRPDAEEVLRRLLSHDLTGRDVLTTGALAALDTTPEPAASGPVALGSAPEPVALRAAAPQPVFDAAPRPAVDAADSGAPDTVDWRVPGSGGTRTTGARSALAALVDPDAHASSGQAAPRAAVTVTRPQPRVLPEPGPRLPVARTARGRPGSWRLAATAVTVAVLVIAAVALWTLSGGPGANGVWTGSAEHPSADRVFPVEIRLDGGPASSMRWGADLRCSGMLSPAGEALVYELGEVEGEECYPGTLRMLPTAEANQMAISVIRRGEQEVTYSGKVSRVS</sequence>
<evidence type="ECO:0000256" key="3">
    <source>
        <dbReference type="ARBA" id="ARBA00022777"/>
    </source>
</evidence>
<dbReference type="PANTHER" id="PTHR43289:SF34">
    <property type="entry name" value="SERINE_THREONINE-PROTEIN KINASE YBDM-RELATED"/>
    <property type="match status" value="1"/>
</dbReference>
<dbReference type="Gene3D" id="1.10.510.10">
    <property type="entry name" value="Transferase(Phosphotransferase) domain 1"/>
    <property type="match status" value="1"/>
</dbReference>
<evidence type="ECO:0000259" key="6">
    <source>
        <dbReference type="PROSITE" id="PS50011"/>
    </source>
</evidence>